<evidence type="ECO:0000259" key="2">
    <source>
        <dbReference type="Pfam" id="PF07727"/>
    </source>
</evidence>
<proteinExistence type="predicted"/>
<sequence>MNHDKCKLEPINEELENSVAKLLSENEHLCNEINHVKQVFNDQFDSIKQTRVRHKEHRKEIIKNVVHLPSATTISSGMFKLDLVPLPPRLLQNREVYLNYLRHAQEQANTLREIVEQAKAKQPLDRELDLACKHTIRIQELLVYVQDTCPNAITPSTKKVAVTPMNNIKKVRFAAPLTSSSNIKQVKTDEFSEVLKNKARLVAQGFKQEEGIYFEESFAPVSRIEAIRIFVANAAYKNMKIYQMDVKMAFFVINLCHVFTDVGFKWKPTGRIFTIVGNSCPLTRITSTNVVPPKQTTSHSDEIQKPEIKVYSRKPKNVKNIGLSKIAKMVLSNCLWYLGLSDVRNTMTGEISSQLIDFLGNVVISRVYYIEGLGHNLFSVGQFCDADLEVAFRKNTCFIRNLEGVDLLSGSRDTNLYIISLDDILKSSLFCLSIQRRPRLRRIMSSISPQQTKLDIELVPKENRLDISKCNGRIPRGLTPREPTFQVVLDAIALTSCYPTFLITADVPEVYMRQDIFQICLRVPGRDFDPLPSEEDTVSFLRELGHTDLSGKTSGLDKVRLFRSQILWGMFHQKNVDYVELLWEDFIYQIENRVYKNNEGNKAYKTYIGYVTGEVPPKIARKFKKASPSKKDSDLVPVDEEPVRKGKRLKKPAKKSASKPATCVIIREPPVETKSKGKEKEKVDVAHEKGIELLSDVALTEEAQMKEVRKKSLRDFHRIHPTCSGTVAIKPLRVDIITPTVISEGMGEKPGVPDVTEDDSTESEYESWGNDEDDSNNEQESSNESSKQENESEEQESNSEQEEESDDNDQNEEEFDQEKKSKDEEMKSDEEKRTDYTNDQFDGEGTDAEMTDAQQGNKILETTQEKVVEDAHVTIFTVPKKTEVPVTSSSRSFDLASKFLNFLDIPHADAKIVSLLDVHVHHEVLRSQAPTLLIVPVADLDMLQDQAGNQDDNKDEPRNENASRCEWFKKLTPTQESTDPDWHVSKILQEGPTQNWLMTPAASSFIDKSLKDFDELMSTLIEFSSYILNGLKIENLTQEILLGPAFRLLKGTRSNYAELEYDFEECYKALSEKLDWENPEVTHVKVMRKHRYGYLEEIVVRRADNTLYKFKEGDDVADFAIVLRMFTRSLVIQKRVEDLQLGVKKYRHDIFAEEKMEQIGKEKSSLHGQGHQQVAKGKEEDEEFGEIRWW</sequence>
<evidence type="ECO:0000313" key="4">
    <source>
        <dbReference type="Proteomes" id="UP001151760"/>
    </source>
</evidence>
<comment type="caution">
    <text evidence="3">The sequence shown here is derived from an EMBL/GenBank/DDBJ whole genome shotgun (WGS) entry which is preliminary data.</text>
</comment>
<dbReference type="Proteomes" id="UP001151760">
    <property type="component" value="Unassembled WGS sequence"/>
</dbReference>
<feature type="region of interest" description="Disordered" evidence="1">
    <location>
        <begin position="1161"/>
        <end position="1190"/>
    </location>
</feature>
<feature type="region of interest" description="Disordered" evidence="1">
    <location>
        <begin position="743"/>
        <end position="848"/>
    </location>
</feature>
<reference evidence="3" key="2">
    <citation type="submission" date="2022-01" db="EMBL/GenBank/DDBJ databases">
        <authorList>
            <person name="Yamashiro T."/>
            <person name="Shiraishi A."/>
            <person name="Satake H."/>
            <person name="Nakayama K."/>
        </authorList>
    </citation>
    <scope>NUCLEOTIDE SEQUENCE</scope>
</reference>
<organism evidence="3 4">
    <name type="scientific">Tanacetum coccineum</name>
    <dbReference type="NCBI Taxonomy" id="301880"/>
    <lineage>
        <taxon>Eukaryota</taxon>
        <taxon>Viridiplantae</taxon>
        <taxon>Streptophyta</taxon>
        <taxon>Embryophyta</taxon>
        <taxon>Tracheophyta</taxon>
        <taxon>Spermatophyta</taxon>
        <taxon>Magnoliopsida</taxon>
        <taxon>eudicotyledons</taxon>
        <taxon>Gunneridae</taxon>
        <taxon>Pentapetalae</taxon>
        <taxon>asterids</taxon>
        <taxon>campanulids</taxon>
        <taxon>Asterales</taxon>
        <taxon>Asteraceae</taxon>
        <taxon>Asteroideae</taxon>
        <taxon>Anthemideae</taxon>
        <taxon>Anthemidinae</taxon>
        <taxon>Tanacetum</taxon>
    </lineage>
</organism>
<dbReference type="Pfam" id="PF07727">
    <property type="entry name" value="RVT_2"/>
    <property type="match status" value="1"/>
</dbReference>
<accession>A0ABQ5AIH5</accession>
<feature type="compositionally biased region" description="Acidic residues" evidence="1">
    <location>
        <begin position="755"/>
        <end position="777"/>
    </location>
</feature>
<feature type="compositionally biased region" description="Basic residues" evidence="1">
    <location>
        <begin position="645"/>
        <end position="657"/>
    </location>
</feature>
<protein>
    <submittedName>
        <fullName evidence="3">Integrase, catalytic region, zinc finger, CCHC-type containing protein</fullName>
    </submittedName>
</protein>
<dbReference type="EMBL" id="BQNB010012301">
    <property type="protein sequence ID" value="GJT01834.1"/>
    <property type="molecule type" value="Genomic_DNA"/>
</dbReference>
<feature type="compositionally biased region" description="Acidic residues" evidence="1">
    <location>
        <begin position="791"/>
        <end position="816"/>
    </location>
</feature>
<feature type="compositionally biased region" description="Basic and acidic residues" evidence="1">
    <location>
        <begin position="817"/>
        <end position="836"/>
    </location>
</feature>
<feature type="domain" description="Reverse transcriptase Ty1/copia-type" evidence="2">
    <location>
        <begin position="186"/>
        <end position="254"/>
    </location>
</feature>
<gene>
    <name evidence="3" type="ORF">Tco_0823003</name>
</gene>
<name>A0ABQ5AIH5_9ASTR</name>
<feature type="region of interest" description="Disordered" evidence="1">
    <location>
        <begin position="623"/>
        <end position="660"/>
    </location>
</feature>
<keyword evidence="4" id="KW-1185">Reference proteome</keyword>
<evidence type="ECO:0000256" key="1">
    <source>
        <dbReference type="SAM" id="MobiDB-lite"/>
    </source>
</evidence>
<reference evidence="3" key="1">
    <citation type="journal article" date="2022" name="Int. J. Mol. Sci.">
        <title>Draft Genome of Tanacetum Coccineum: Genomic Comparison of Closely Related Tanacetum-Family Plants.</title>
        <authorList>
            <person name="Yamashiro T."/>
            <person name="Shiraishi A."/>
            <person name="Nakayama K."/>
            <person name="Satake H."/>
        </authorList>
    </citation>
    <scope>NUCLEOTIDE SEQUENCE</scope>
</reference>
<evidence type="ECO:0000313" key="3">
    <source>
        <dbReference type="EMBL" id="GJT01834.1"/>
    </source>
</evidence>
<dbReference type="InterPro" id="IPR013103">
    <property type="entry name" value="RVT_2"/>
</dbReference>